<dbReference type="SMART" id="SM00965">
    <property type="entry name" value="STN"/>
    <property type="match status" value="1"/>
</dbReference>
<dbReference type="InterPro" id="IPR012910">
    <property type="entry name" value="Plug_dom"/>
</dbReference>
<protein>
    <submittedName>
        <fullName evidence="9">SusC/RagA family TonB-linked outer membrane protein</fullName>
    </submittedName>
</protein>
<sequence>MNKCTKKRGGPLGICYPQLKGMARLAALLLLFLFWAFRPSVYAQTAESGLDITLDKQPLKNVFIFIQKNTKYVVNYSGDNVNSNIKVSLNMKNATVPEILRTALRGTGYEAIRSGNSFVVRAIPEDIVIRGKVTDEKGEALIGVNVRSKNGTKGTITNMSGNYMITVPAGSSLVFSFVGYSIREIPVRETQNLDVQLLTDMKALNEVVITTPLGIQRKEKALGYATTVVKGEDLTEAMSANWTDALSGKVAGLSLVRSNAGPTGSNKIILRGENNLNGDNEALIVVDGVVINQSSGRRNGIDGESAYGTSSDNMPADYGSGLNDINPEDIESVTILKGPGASALYGQRGANGAVIITTKSGRSRKKGLGVTWNSNTSLEQVNRWPDLQYTYGQGLDGADYYSYGTSPDGASTSGTSSAYGPKFDGQMFYQYDPVTQTRGTERTPWVPYRNQIQKFFQTGQTFNNSISIDGGTDKTSARFSFTNVSNKWIIPNTGYKRNTVSMSVNSKVTDKLQISSKVNYTNKSSDNLPGSGYGNQSLMYWYIFWQPNANLDWLRDYWVKGRENQAIKYPYSSYPENPYAVAYQFINESNRNGITGNIQATYNFTKELSLMVRTSIDFSYEQRAQKRPYDAGAKFPKGSYRTQNIFAMEASSDFLLKYAKQVSPDFEFSVTAGGSALRNRYNRDETRADSLTFPGIYTLANAAGPLVTMPFRSRYAINSFYGILAASYKEFLFADMTARQDWTSTLATPERTTNAGFFYPSLNLSFIASEVFELPKAFSYAKLRFSASSVGSGGTTSYLTAYNYVTAGSLYQGGLENPGLLANPDLKPLRTITYETGANVKMFNNRLGFDLAIYRGNTKDQHLRRIVDRASGYTQVLINAGEVSNKGLELAINATPVEIKKGLKWNTNIVFSTNSNRIERLADSSVVLQTGYVGGGQVVAKVGGSMGDLYGRGYQRAPDGQVIYDSKTGFALLTEDVKFLGNTIPKWKLGFSNDFQYKQFNLHLLFDAQYGGIAHSLTHYKMAEQGKLAKTLPGRYSGIIGNGVVAEGDGKYRKNDVIATDIDEYYRSHYGADNAEGSIFSTDFIKFREARLDYTLNPAMTKRLGLQRATVGVYGRDLFIWSKWPMFDPEFGTLTGTDIIRGFEVGQFPSTRTFGFNLVIGL</sequence>
<reference evidence="9 10" key="1">
    <citation type="submission" date="2019-12" db="EMBL/GenBank/DDBJ databases">
        <title>Chitinophaga sp. strain ysch24 (GDMCC 1.1355), whole genome shotgun sequence.</title>
        <authorList>
            <person name="Zhang X."/>
        </authorList>
    </citation>
    <scope>NUCLEOTIDE SEQUENCE [LARGE SCALE GENOMIC DNA]</scope>
    <source>
        <strain evidence="10">ysch24</strain>
    </source>
</reference>
<evidence type="ECO:0000256" key="2">
    <source>
        <dbReference type="ARBA" id="ARBA00022448"/>
    </source>
</evidence>
<dbReference type="Pfam" id="PF07660">
    <property type="entry name" value="STN"/>
    <property type="match status" value="1"/>
</dbReference>
<evidence type="ECO:0000313" key="10">
    <source>
        <dbReference type="Proteomes" id="UP000461730"/>
    </source>
</evidence>
<dbReference type="GO" id="GO:0009279">
    <property type="term" value="C:cell outer membrane"/>
    <property type="evidence" value="ECO:0007669"/>
    <property type="project" value="UniProtKB-SubCell"/>
</dbReference>
<dbReference type="EMBL" id="WRXN01000006">
    <property type="protein sequence ID" value="MVT09907.1"/>
    <property type="molecule type" value="Genomic_DNA"/>
</dbReference>
<keyword evidence="2 7" id="KW-0813">Transport</keyword>
<comment type="caution">
    <text evidence="9">The sequence shown here is derived from an EMBL/GenBank/DDBJ whole genome shotgun (WGS) entry which is preliminary data.</text>
</comment>
<gene>
    <name evidence="9" type="ORF">GO493_16670</name>
</gene>
<keyword evidence="5 7" id="KW-0472">Membrane</keyword>
<dbReference type="NCBIfam" id="TIGR04056">
    <property type="entry name" value="OMP_RagA_SusC"/>
    <property type="match status" value="1"/>
</dbReference>
<evidence type="ECO:0000256" key="1">
    <source>
        <dbReference type="ARBA" id="ARBA00004571"/>
    </source>
</evidence>
<keyword evidence="10" id="KW-1185">Reference proteome</keyword>
<dbReference type="InterPro" id="IPR039426">
    <property type="entry name" value="TonB-dep_rcpt-like"/>
</dbReference>
<dbReference type="Pfam" id="PF07715">
    <property type="entry name" value="Plug"/>
    <property type="match status" value="1"/>
</dbReference>
<dbReference type="InterPro" id="IPR023997">
    <property type="entry name" value="TonB-dep_OMP_SusC/RagA_CS"/>
</dbReference>
<evidence type="ECO:0000256" key="6">
    <source>
        <dbReference type="ARBA" id="ARBA00023237"/>
    </source>
</evidence>
<evidence type="ECO:0000259" key="8">
    <source>
        <dbReference type="SMART" id="SM00965"/>
    </source>
</evidence>
<evidence type="ECO:0000256" key="5">
    <source>
        <dbReference type="ARBA" id="ARBA00023136"/>
    </source>
</evidence>
<organism evidence="9 10">
    <name type="scientific">Chitinophaga tropicalis</name>
    <dbReference type="NCBI Taxonomy" id="2683588"/>
    <lineage>
        <taxon>Bacteria</taxon>
        <taxon>Pseudomonadati</taxon>
        <taxon>Bacteroidota</taxon>
        <taxon>Chitinophagia</taxon>
        <taxon>Chitinophagales</taxon>
        <taxon>Chitinophagaceae</taxon>
        <taxon>Chitinophaga</taxon>
    </lineage>
</organism>
<dbReference type="Gene3D" id="2.40.170.20">
    <property type="entry name" value="TonB-dependent receptor, beta-barrel domain"/>
    <property type="match status" value="1"/>
</dbReference>
<dbReference type="AlphaFoldDB" id="A0A7K1U6C4"/>
<evidence type="ECO:0000256" key="4">
    <source>
        <dbReference type="ARBA" id="ARBA00022692"/>
    </source>
</evidence>
<dbReference type="SUPFAM" id="SSF49464">
    <property type="entry name" value="Carboxypeptidase regulatory domain-like"/>
    <property type="match status" value="1"/>
</dbReference>
<dbReference type="InterPro" id="IPR036942">
    <property type="entry name" value="Beta-barrel_TonB_sf"/>
</dbReference>
<dbReference type="Pfam" id="PF13715">
    <property type="entry name" value="CarbopepD_reg_2"/>
    <property type="match status" value="1"/>
</dbReference>
<dbReference type="InterPro" id="IPR008969">
    <property type="entry name" value="CarboxyPept-like_regulatory"/>
</dbReference>
<keyword evidence="3 7" id="KW-1134">Transmembrane beta strand</keyword>
<evidence type="ECO:0000256" key="3">
    <source>
        <dbReference type="ARBA" id="ARBA00022452"/>
    </source>
</evidence>
<name>A0A7K1U6C4_9BACT</name>
<dbReference type="Gene3D" id="2.170.130.10">
    <property type="entry name" value="TonB-dependent receptor, plug domain"/>
    <property type="match status" value="1"/>
</dbReference>
<evidence type="ECO:0000313" key="9">
    <source>
        <dbReference type="EMBL" id="MVT09907.1"/>
    </source>
</evidence>
<dbReference type="SUPFAM" id="SSF56935">
    <property type="entry name" value="Porins"/>
    <property type="match status" value="1"/>
</dbReference>
<dbReference type="InterPro" id="IPR023996">
    <property type="entry name" value="TonB-dep_OMP_SusC/RagA"/>
</dbReference>
<proteinExistence type="inferred from homology"/>
<dbReference type="PROSITE" id="PS52016">
    <property type="entry name" value="TONB_DEPENDENT_REC_3"/>
    <property type="match status" value="1"/>
</dbReference>
<comment type="subcellular location">
    <subcellularLocation>
        <location evidence="1 7">Cell outer membrane</location>
        <topology evidence="1 7">Multi-pass membrane protein</topology>
    </subcellularLocation>
</comment>
<dbReference type="InterPro" id="IPR011662">
    <property type="entry name" value="Secretin/TonB_short_N"/>
</dbReference>
<dbReference type="Gene3D" id="2.60.40.1120">
    <property type="entry name" value="Carboxypeptidase-like, regulatory domain"/>
    <property type="match status" value="1"/>
</dbReference>
<keyword evidence="6 7" id="KW-0998">Cell outer membrane</keyword>
<evidence type="ECO:0000256" key="7">
    <source>
        <dbReference type="PROSITE-ProRule" id="PRU01360"/>
    </source>
</evidence>
<feature type="domain" description="Secretin/TonB short N-terminal" evidence="8">
    <location>
        <begin position="72"/>
        <end position="123"/>
    </location>
</feature>
<dbReference type="RefSeq" id="WP_157307343.1">
    <property type="nucleotide sequence ID" value="NZ_WRXN01000006.1"/>
</dbReference>
<dbReference type="InterPro" id="IPR037066">
    <property type="entry name" value="Plug_dom_sf"/>
</dbReference>
<dbReference type="Proteomes" id="UP000461730">
    <property type="component" value="Unassembled WGS sequence"/>
</dbReference>
<comment type="similarity">
    <text evidence="7">Belongs to the TonB-dependent receptor family.</text>
</comment>
<accession>A0A7K1U6C4</accession>
<keyword evidence="4 7" id="KW-0812">Transmembrane</keyword>
<dbReference type="NCBIfam" id="TIGR04057">
    <property type="entry name" value="SusC_RagA_signa"/>
    <property type="match status" value="1"/>
</dbReference>